<dbReference type="EMBL" id="ML208276">
    <property type="protein sequence ID" value="TFK73370.1"/>
    <property type="molecule type" value="Genomic_DNA"/>
</dbReference>
<name>A0ACD3B6G5_9AGAR</name>
<evidence type="ECO:0000313" key="2">
    <source>
        <dbReference type="Proteomes" id="UP000308600"/>
    </source>
</evidence>
<keyword evidence="2" id="KW-1185">Reference proteome</keyword>
<gene>
    <name evidence="1" type="ORF">BDN72DRAFT_834775</name>
</gene>
<organism evidence="1 2">
    <name type="scientific">Pluteus cervinus</name>
    <dbReference type="NCBI Taxonomy" id="181527"/>
    <lineage>
        <taxon>Eukaryota</taxon>
        <taxon>Fungi</taxon>
        <taxon>Dikarya</taxon>
        <taxon>Basidiomycota</taxon>
        <taxon>Agaricomycotina</taxon>
        <taxon>Agaricomycetes</taxon>
        <taxon>Agaricomycetidae</taxon>
        <taxon>Agaricales</taxon>
        <taxon>Pluteineae</taxon>
        <taxon>Pluteaceae</taxon>
        <taxon>Pluteus</taxon>
    </lineage>
</organism>
<accession>A0ACD3B6G5</accession>
<dbReference type="Proteomes" id="UP000308600">
    <property type="component" value="Unassembled WGS sequence"/>
</dbReference>
<evidence type="ECO:0000313" key="1">
    <source>
        <dbReference type="EMBL" id="TFK73370.1"/>
    </source>
</evidence>
<protein>
    <submittedName>
        <fullName evidence="1">Uncharacterized protein</fullName>
    </submittedName>
</protein>
<sequence>MTILPPLSVTFPNGPGSSTELFNDLQSFQPHPPTIPPPALPPKPSQNQSQIIGMRFEQGTSKMHGRFAVPPIPLIWCKSPQAQKDGKYFLNASCSLVMEQLPKTHRTLDFVRSWAKTASKSDPAYISIDPSKAKALVEFSSVTSAQAAWSSPRLGSELATLKSLQLKGRPRLDLIRVWWYRPDPTDTDTAELEEGEIASEEVVLIEEKSKIASNPTIPKCIPKEPRAHPKPPPNAPTAPRNHPLSRESSYPVRTLSSGSTPSQSTMPSPSTTVTNSIPEVYSAVSLTPPITPVLSALEYPAPREIGPIGRSHNTNISAQDAPTPSDSTLSPSQSVMEMKPPTPKPEFDRPDPHILLNVTMHPQSPTPSLVESPLDPPQSKPKAHPSYTKEFLQARQKELETKIAQSKMELQSMQTKTIQPKAPSPPTVSSANRDASVVSTVLEKESRLRELVVKSQRKKIHSPATDSAAPLEVTPLAPPPDSRAAESLKSTTTSSVSSFASTTTTFSLEDMAISFISETIETVKLNQRIAPPPPKPLPIPTVKEELGLKQRRLEEHIAESKVLMAKLTQARTKEEKNQILATLREKSRMMEEANKASDVRIEAAKANQPQPPSKKISVPRWPSLCQSTSIFTISDDESDEDD</sequence>
<reference evidence="1 2" key="1">
    <citation type="journal article" date="2019" name="Nat. Ecol. Evol.">
        <title>Megaphylogeny resolves global patterns of mushroom evolution.</title>
        <authorList>
            <person name="Varga T."/>
            <person name="Krizsan K."/>
            <person name="Foldi C."/>
            <person name="Dima B."/>
            <person name="Sanchez-Garcia M."/>
            <person name="Sanchez-Ramirez S."/>
            <person name="Szollosi G.J."/>
            <person name="Szarkandi J.G."/>
            <person name="Papp V."/>
            <person name="Albert L."/>
            <person name="Andreopoulos W."/>
            <person name="Angelini C."/>
            <person name="Antonin V."/>
            <person name="Barry K.W."/>
            <person name="Bougher N.L."/>
            <person name="Buchanan P."/>
            <person name="Buyck B."/>
            <person name="Bense V."/>
            <person name="Catcheside P."/>
            <person name="Chovatia M."/>
            <person name="Cooper J."/>
            <person name="Damon W."/>
            <person name="Desjardin D."/>
            <person name="Finy P."/>
            <person name="Geml J."/>
            <person name="Haridas S."/>
            <person name="Hughes K."/>
            <person name="Justo A."/>
            <person name="Karasinski D."/>
            <person name="Kautmanova I."/>
            <person name="Kiss B."/>
            <person name="Kocsube S."/>
            <person name="Kotiranta H."/>
            <person name="LaButti K.M."/>
            <person name="Lechner B.E."/>
            <person name="Liimatainen K."/>
            <person name="Lipzen A."/>
            <person name="Lukacs Z."/>
            <person name="Mihaltcheva S."/>
            <person name="Morgado L.N."/>
            <person name="Niskanen T."/>
            <person name="Noordeloos M.E."/>
            <person name="Ohm R.A."/>
            <person name="Ortiz-Santana B."/>
            <person name="Ovrebo C."/>
            <person name="Racz N."/>
            <person name="Riley R."/>
            <person name="Savchenko A."/>
            <person name="Shiryaev A."/>
            <person name="Soop K."/>
            <person name="Spirin V."/>
            <person name="Szebenyi C."/>
            <person name="Tomsovsky M."/>
            <person name="Tulloss R.E."/>
            <person name="Uehling J."/>
            <person name="Grigoriev I.V."/>
            <person name="Vagvolgyi C."/>
            <person name="Papp T."/>
            <person name="Martin F.M."/>
            <person name="Miettinen O."/>
            <person name="Hibbett D.S."/>
            <person name="Nagy L.G."/>
        </authorList>
    </citation>
    <scope>NUCLEOTIDE SEQUENCE [LARGE SCALE GENOMIC DNA]</scope>
    <source>
        <strain evidence="1 2">NL-1719</strain>
    </source>
</reference>
<proteinExistence type="predicted"/>